<organism evidence="2 3">
    <name type="scientific">Stenotrophomonas acidaminiphila</name>
    <dbReference type="NCBI Taxonomy" id="128780"/>
    <lineage>
        <taxon>Bacteria</taxon>
        <taxon>Pseudomonadati</taxon>
        <taxon>Pseudomonadota</taxon>
        <taxon>Gammaproteobacteria</taxon>
        <taxon>Lysobacterales</taxon>
        <taxon>Lysobacteraceae</taxon>
        <taxon>Stenotrophomonas</taxon>
    </lineage>
</organism>
<sequence length="194" mass="20337" precursor="true">MPLPRLWRPLGAVLLIVLPCVAAAAPAAKGTSPATGSSLPARKPGLWEVTLAAHAAQGPGSAMQPEVTVRQCTSTAVEPVMLLALLPAQENCSRTHVTRRTGQGGGHEIAMTCSTHQSPVQGRMELWGDLQSVYGGTFSVRFPQAPQNNVGPVRFQGRWLGRCGAGQRAGDMLLPNGITVNVADDAARVQGHAH</sequence>
<dbReference type="AlphaFoldDB" id="A0A0S1AXG3"/>
<protein>
    <recommendedName>
        <fullName evidence="4">DUF3617 family protein</fullName>
    </recommendedName>
</protein>
<keyword evidence="3" id="KW-1185">Reference proteome</keyword>
<feature type="signal peptide" evidence="1">
    <location>
        <begin position="1"/>
        <end position="24"/>
    </location>
</feature>
<dbReference type="KEGG" id="sacz:AOT14_10470"/>
<evidence type="ECO:0000313" key="2">
    <source>
        <dbReference type="EMBL" id="ALJ27459.1"/>
    </source>
</evidence>
<dbReference type="Proteomes" id="UP000061010">
    <property type="component" value="Chromosome"/>
</dbReference>
<accession>A0A0S1AXG3</accession>
<keyword evidence="1" id="KW-0732">Signal</keyword>
<name>A0A0S1AXG3_9GAMM</name>
<evidence type="ECO:0008006" key="4">
    <source>
        <dbReference type="Google" id="ProtNLM"/>
    </source>
</evidence>
<feature type="chain" id="PRO_5006588392" description="DUF3617 family protein" evidence="1">
    <location>
        <begin position="25"/>
        <end position="194"/>
    </location>
</feature>
<dbReference type="Pfam" id="PF12276">
    <property type="entry name" value="DUF3617"/>
    <property type="match status" value="1"/>
</dbReference>
<dbReference type="PATRIC" id="fig|128780.6.peg.1045"/>
<dbReference type="InterPro" id="IPR022061">
    <property type="entry name" value="DUF3617"/>
</dbReference>
<dbReference type="EMBL" id="CP012900">
    <property type="protein sequence ID" value="ALJ27459.1"/>
    <property type="molecule type" value="Genomic_DNA"/>
</dbReference>
<evidence type="ECO:0000256" key="1">
    <source>
        <dbReference type="SAM" id="SignalP"/>
    </source>
</evidence>
<evidence type="ECO:0000313" key="3">
    <source>
        <dbReference type="Proteomes" id="UP000061010"/>
    </source>
</evidence>
<reference evidence="2 3" key="1">
    <citation type="journal article" date="2015" name="Genome Announc.">
        <title>Complete Genome Sequencing of Stenotrophomonas acidaminiphila ZAC14D2_NAIMI4_2, a Multidrug-Resistant Strain Isolated from Sediments of a Polluted River in Mexico, Uncovers New Antibiotic Resistance Genes and a Novel Class-II Lasso Peptide Biosynthesis Gene Cluster.</title>
        <authorList>
            <person name="Vinuesa P."/>
            <person name="Ochoa-Sanchez L.E."/>
        </authorList>
    </citation>
    <scope>NUCLEOTIDE SEQUENCE [LARGE SCALE GENOMIC DNA]</scope>
    <source>
        <strain evidence="2 3">ZAC14D2_NAIMI4_2</strain>
    </source>
</reference>
<gene>
    <name evidence="2" type="ORF">AOT14_10470</name>
</gene>
<proteinExistence type="predicted"/>